<gene>
    <name evidence="8" type="ORF">WNY77_03530</name>
</gene>
<dbReference type="RefSeq" id="WP_342880908.1">
    <property type="nucleotide sequence ID" value="NZ_JBBMQS010000002.1"/>
</dbReference>
<dbReference type="Gene3D" id="3.30.560.10">
    <property type="entry name" value="Glucose Oxidase, domain 3"/>
    <property type="match status" value="1"/>
</dbReference>
<dbReference type="NCBIfam" id="NF002550">
    <property type="entry name" value="PRK02106.1"/>
    <property type="match status" value="1"/>
</dbReference>
<name>A0ABU9SRF7_9ALTE</name>
<dbReference type="PANTHER" id="PTHR11552">
    <property type="entry name" value="GLUCOSE-METHANOL-CHOLINE GMC OXIDOREDUCTASE"/>
    <property type="match status" value="1"/>
</dbReference>
<evidence type="ECO:0000259" key="6">
    <source>
        <dbReference type="PROSITE" id="PS00623"/>
    </source>
</evidence>
<dbReference type="InterPro" id="IPR036188">
    <property type="entry name" value="FAD/NAD-bd_sf"/>
</dbReference>
<dbReference type="PANTHER" id="PTHR11552:SF147">
    <property type="entry name" value="CHOLINE DEHYDROGENASE, MITOCHONDRIAL"/>
    <property type="match status" value="1"/>
</dbReference>
<keyword evidence="4 5" id="KW-0274">FAD</keyword>
<evidence type="ECO:0000256" key="3">
    <source>
        <dbReference type="ARBA" id="ARBA00022630"/>
    </source>
</evidence>
<dbReference type="Proteomes" id="UP001461163">
    <property type="component" value="Unassembled WGS sequence"/>
</dbReference>
<dbReference type="PIRSF" id="PIRSF000137">
    <property type="entry name" value="Alcohol_oxidase"/>
    <property type="match status" value="1"/>
</dbReference>
<sequence length="538" mass="59000">MSSANVSSFDFVIVGAGSAGCALAARLTENSQYRVCLVEAGGQDSNPMIHIPFGLSLLSRFKNINWNYNTAPQPKLNNRALFWPRGKTLGGSSAINAMCYVRGVPQDYDRWQQQGALGWNWDAVLPYFKKSEDQQRGADAYHGTGGPLSVADLRFVNPMSQTFVDAANDVDLPVSEDFNGTQHEGLGIYQVTHKDGQRCSSAKGYLALAQNRENFTLITHALVEKVIVKDGRATGLTLRINHKLYVLNATKEVLLCAGAINSPQLLMLSGIGPKQHLEDKGIEVLKDLPGVGQNLQDHLDAIIQYRCQSKHSYAISLGKLPRYLKAAFRYWRKGNDILSSNIAEAGGFVKSQFASSLPDIQYHFLPAILQDHGRQTAFGYGFGLHVCNLYPKSRGEITLTSSDPAEPAVIDPCYLSHPDDQNVMIDGIRQGREILQSRGFYDYQGEEVKPGAAMQSDEQLLAFLRANAETIYHPVGTCKMGADTDDMAVVDNQLNVRGVVGLRVVDASVIPSLMGGNTNAPTIMIAERAADFIKQHHR</sequence>
<dbReference type="SUPFAM" id="SSF54373">
    <property type="entry name" value="FAD-linked reductases, C-terminal domain"/>
    <property type="match status" value="1"/>
</dbReference>
<dbReference type="Gene3D" id="3.50.50.60">
    <property type="entry name" value="FAD/NAD(P)-binding domain"/>
    <property type="match status" value="1"/>
</dbReference>
<evidence type="ECO:0000256" key="5">
    <source>
        <dbReference type="RuleBase" id="RU003968"/>
    </source>
</evidence>
<dbReference type="EMBL" id="JBBMQS010000002">
    <property type="protein sequence ID" value="MEM5496463.1"/>
    <property type="molecule type" value="Genomic_DNA"/>
</dbReference>
<protein>
    <submittedName>
        <fullName evidence="8">Choline dehydrogenase</fullName>
        <ecNumber evidence="8">1.1.99.1</ecNumber>
    </submittedName>
</protein>
<dbReference type="SUPFAM" id="SSF51905">
    <property type="entry name" value="FAD/NAD(P)-binding domain"/>
    <property type="match status" value="1"/>
</dbReference>
<dbReference type="PROSITE" id="PS00623">
    <property type="entry name" value="GMC_OXRED_1"/>
    <property type="match status" value="1"/>
</dbReference>
<dbReference type="EC" id="1.1.99.1" evidence="8"/>
<dbReference type="InterPro" id="IPR007867">
    <property type="entry name" value="GMC_OxRtase_C"/>
</dbReference>
<evidence type="ECO:0000256" key="2">
    <source>
        <dbReference type="ARBA" id="ARBA00010790"/>
    </source>
</evidence>
<feature type="domain" description="Glucose-methanol-choline oxidoreductase N-terminal" evidence="7">
    <location>
        <begin position="258"/>
        <end position="272"/>
    </location>
</feature>
<organism evidence="8 9">
    <name type="scientific">Paraglaciecola mesophila</name>
    <dbReference type="NCBI Taxonomy" id="197222"/>
    <lineage>
        <taxon>Bacteria</taxon>
        <taxon>Pseudomonadati</taxon>
        <taxon>Pseudomonadota</taxon>
        <taxon>Gammaproteobacteria</taxon>
        <taxon>Alteromonadales</taxon>
        <taxon>Alteromonadaceae</taxon>
        <taxon>Paraglaciecola</taxon>
    </lineage>
</organism>
<comment type="similarity">
    <text evidence="2 5">Belongs to the GMC oxidoreductase family.</text>
</comment>
<keyword evidence="8" id="KW-0560">Oxidoreductase</keyword>
<dbReference type="Pfam" id="PF05199">
    <property type="entry name" value="GMC_oxred_C"/>
    <property type="match status" value="1"/>
</dbReference>
<accession>A0ABU9SRF7</accession>
<comment type="cofactor">
    <cofactor evidence="1">
        <name>FAD</name>
        <dbReference type="ChEBI" id="CHEBI:57692"/>
    </cofactor>
</comment>
<comment type="caution">
    <text evidence="8">The sequence shown here is derived from an EMBL/GenBank/DDBJ whole genome shotgun (WGS) entry which is preliminary data.</text>
</comment>
<dbReference type="GO" id="GO:0008812">
    <property type="term" value="F:choline dehydrogenase activity"/>
    <property type="evidence" value="ECO:0007669"/>
    <property type="project" value="UniProtKB-EC"/>
</dbReference>
<evidence type="ECO:0000256" key="4">
    <source>
        <dbReference type="ARBA" id="ARBA00022827"/>
    </source>
</evidence>
<feature type="domain" description="Glucose-methanol-choline oxidoreductase N-terminal" evidence="6">
    <location>
        <begin position="86"/>
        <end position="109"/>
    </location>
</feature>
<evidence type="ECO:0000256" key="1">
    <source>
        <dbReference type="ARBA" id="ARBA00001974"/>
    </source>
</evidence>
<keyword evidence="9" id="KW-1185">Reference proteome</keyword>
<reference evidence="8 9" key="1">
    <citation type="submission" date="2024-03" db="EMBL/GenBank/DDBJ databases">
        <title>Community enrichment and isolation of bacterial strains for fucoidan degradation.</title>
        <authorList>
            <person name="Sichert A."/>
        </authorList>
    </citation>
    <scope>NUCLEOTIDE SEQUENCE [LARGE SCALE GENOMIC DNA]</scope>
    <source>
        <strain evidence="8 9">AS12</strain>
    </source>
</reference>
<evidence type="ECO:0000313" key="8">
    <source>
        <dbReference type="EMBL" id="MEM5496463.1"/>
    </source>
</evidence>
<proteinExistence type="inferred from homology"/>
<keyword evidence="3 5" id="KW-0285">Flavoprotein</keyword>
<dbReference type="InterPro" id="IPR000172">
    <property type="entry name" value="GMC_OxRdtase_N"/>
</dbReference>
<evidence type="ECO:0000313" key="9">
    <source>
        <dbReference type="Proteomes" id="UP001461163"/>
    </source>
</evidence>
<dbReference type="PROSITE" id="PS00624">
    <property type="entry name" value="GMC_OXRED_2"/>
    <property type="match status" value="1"/>
</dbReference>
<dbReference type="InterPro" id="IPR012132">
    <property type="entry name" value="GMC_OxRdtase"/>
</dbReference>
<evidence type="ECO:0000259" key="7">
    <source>
        <dbReference type="PROSITE" id="PS00624"/>
    </source>
</evidence>
<dbReference type="Pfam" id="PF00732">
    <property type="entry name" value="GMC_oxred_N"/>
    <property type="match status" value="1"/>
</dbReference>